<proteinExistence type="predicted"/>
<reference evidence="2" key="2">
    <citation type="journal article" date="2015" name="Data Brief">
        <title>Shoot transcriptome of the giant reed, Arundo donax.</title>
        <authorList>
            <person name="Barrero R.A."/>
            <person name="Guerrero F.D."/>
            <person name="Moolhuijzen P."/>
            <person name="Goolsby J.A."/>
            <person name="Tidwell J."/>
            <person name="Bellgard S.E."/>
            <person name="Bellgard M.I."/>
        </authorList>
    </citation>
    <scope>NUCLEOTIDE SEQUENCE</scope>
    <source>
        <tissue evidence="2">Shoot tissue taken approximately 20 cm above the soil surface</tissue>
    </source>
</reference>
<reference evidence="2" key="1">
    <citation type="submission" date="2014-09" db="EMBL/GenBank/DDBJ databases">
        <authorList>
            <person name="Magalhaes I.L.F."/>
            <person name="Oliveira U."/>
            <person name="Santos F.R."/>
            <person name="Vidigal T.H.D.A."/>
            <person name="Brescovit A.D."/>
            <person name="Santos A.J."/>
        </authorList>
    </citation>
    <scope>NUCLEOTIDE SEQUENCE</scope>
    <source>
        <tissue evidence="2">Shoot tissue taken approximately 20 cm above the soil surface</tissue>
    </source>
</reference>
<dbReference type="AlphaFoldDB" id="A0A0A9BAW7"/>
<feature type="region of interest" description="Disordered" evidence="1">
    <location>
        <begin position="1"/>
        <end position="106"/>
    </location>
</feature>
<evidence type="ECO:0000313" key="2">
    <source>
        <dbReference type="EMBL" id="JAD58365.1"/>
    </source>
</evidence>
<accession>A0A0A9BAW7</accession>
<feature type="compositionally biased region" description="Basic and acidic residues" evidence="1">
    <location>
        <begin position="1"/>
        <end position="11"/>
    </location>
</feature>
<name>A0A0A9BAW7_ARUDO</name>
<protein>
    <submittedName>
        <fullName evidence="2">Uncharacterized protein</fullName>
    </submittedName>
</protein>
<dbReference type="EMBL" id="GBRH01239530">
    <property type="protein sequence ID" value="JAD58365.1"/>
    <property type="molecule type" value="Transcribed_RNA"/>
</dbReference>
<evidence type="ECO:0000256" key="1">
    <source>
        <dbReference type="SAM" id="MobiDB-lite"/>
    </source>
</evidence>
<sequence length="106" mass="11626">MIPPGNEHRAPSDQTPGASVPAPAAPRPLRQSRARKASPSSHRILRVRNNGGLPPGARCRGRAPRRTLGMTRQAWRRPPRTQGAPIRCRRGGRGEGRKESAETFPR</sequence>
<feature type="compositionally biased region" description="Basic and acidic residues" evidence="1">
    <location>
        <begin position="92"/>
        <end position="106"/>
    </location>
</feature>
<organism evidence="2">
    <name type="scientific">Arundo donax</name>
    <name type="common">Giant reed</name>
    <name type="synonym">Donax arundinaceus</name>
    <dbReference type="NCBI Taxonomy" id="35708"/>
    <lineage>
        <taxon>Eukaryota</taxon>
        <taxon>Viridiplantae</taxon>
        <taxon>Streptophyta</taxon>
        <taxon>Embryophyta</taxon>
        <taxon>Tracheophyta</taxon>
        <taxon>Spermatophyta</taxon>
        <taxon>Magnoliopsida</taxon>
        <taxon>Liliopsida</taxon>
        <taxon>Poales</taxon>
        <taxon>Poaceae</taxon>
        <taxon>PACMAD clade</taxon>
        <taxon>Arundinoideae</taxon>
        <taxon>Arundineae</taxon>
        <taxon>Arundo</taxon>
    </lineage>
</organism>